<evidence type="ECO:0000256" key="7">
    <source>
        <dbReference type="SAM" id="MobiDB-lite"/>
    </source>
</evidence>
<keyword evidence="5 6" id="KW-0067">ATP-binding</keyword>
<dbReference type="PROSITE" id="PS00108">
    <property type="entry name" value="PROTEIN_KINASE_ST"/>
    <property type="match status" value="1"/>
</dbReference>
<evidence type="ECO:0000259" key="8">
    <source>
        <dbReference type="PROSITE" id="PS50011"/>
    </source>
</evidence>
<dbReference type="GO" id="GO:0004016">
    <property type="term" value="F:adenylate cyclase activity"/>
    <property type="evidence" value="ECO:0007669"/>
    <property type="project" value="UniProtKB-ARBA"/>
</dbReference>
<dbReference type="EC" id="2.7.11.1" evidence="10"/>
<keyword evidence="3 6" id="KW-0547">Nucleotide-binding</keyword>
<comment type="subcellular location">
    <subcellularLocation>
        <location evidence="1">Membrane</location>
        <topology evidence="1">Single-pass membrane protein</topology>
    </subcellularLocation>
</comment>
<feature type="region of interest" description="Disordered" evidence="7">
    <location>
        <begin position="189"/>
        <end position="212"/>
    </location>
</feature>
<dbReference type="InterPro" id="IPR017441">
    <property type="entry name" value="Protein_kinase_ATP_BS"/>
</dbReference>
<dbReference type="InterPro" id="IPR029787">
    <property type="entry name" value="Nucleotide_cyclase"/>
</dbReference>
<dbReference type="KEGG" id="lcre:Pla8534_66040"/>
<evidence type="ECO:0000313" key="10">
    <source>
        <dbReference type="EMBL" id="QDU98731.1"/>
    </source>
</evidence>
<dbReference type="Pfam" id="PF00069">
    <property type="entry name" value="Pkinase"/>
    <property type="match status" value="1"/>
</dbReference>
<dbReference type="PROSITE" id="PS00107">
    <property type="entry name" value="PROTEIN_KINASE_ATP"/>
    <property type="match status" value="1"/>
</dbReference>
<dbReference type="CDD" id="cd14014">
    <property type="entry name" value="STKc_PknB_like"/>
    <property type="match status" value="1"/>
</dbReference>
<dbReference type="InterPro" id="IPR001054">
    <property type="entry name" value="A/G_cyclase"/>
</dbReference>
<reference evidence="10 11" key="1">
    <citation type="submission" date="2019-02" db="EMBL/GenBank/DDBJ databases">
        <title>Deep-cultivation of Planctomycetes and their phenomic and genomic characterization uncovers novel biology.</title>
        <authorList>
            <person name="Wiegand S."/>
            <person name="Jogler M."/>
            <person name="Boedeker C."/>
            <person name="Pinto D."/>
            <person name="Vollmers J."/>
            <person name="Rivas-Marin E."/>
            <person name="Kohn T."/>
            <person name="Peeters S.H."/>
            <person name="Heuer A."/>
            <person name="Rast P."/>
            <person name="Oberbeckmann S."/>
            <person name="Bunk B."/>
            <person name="Jeske O."/>
            <person name="Meyerdierks A."/>
            <person name="Storesund J.E."/>
            <person name="Kallscheuer N."/>
            <person name="Luecker S."/>
            <person name="Lage O.M."/>
            <person name="Pohl T."/>
            <person name="Merkel B.J."/>
            <person name="Hornburger P."/>
            <person name="Mueller R.-W."/>
            <person name="Bruemmer F."/>
            <person name="Labrenz M."/>
            <person name="Spormann A.M."/>
            <person name="Op den Camp H."/>
            <person name="Overmann J."/>
            <person name="Amann R."/>
            <person name="Jetten M.S.M."/>
            <person name="Mascher T."/>
            <person name="Medema M.H."/>
            <person name="Devos D.P."/>
            <person name="Kaster A.-K."/>
            <person name="Ovreas L."/>
            <person name="Rohde M."/>
            <person name="Galperin M.Y."/>
            <person name="Jogler C."/>
        </authorList>
    </citation>
    <scope>NUCLEOTIDE SEQUENCE [LARGE SCALE GENOMIC DNA]</scope>
    <source>
        <strain evidence="10 11">Pla85_3_4</strain>
    </source>
</reference>
<dbReference type="InterPro" id="IPR011009">
    <property type="entry name" value="Kinase-like_dom_sf"/>
</dbReference>
<feature type="binding site" evidence="6">
    <location>
        <position position="252"/>
    </location>
    <ligand>
        <name>ATP</name>
        <dbReference type="ChEBI" id="CHEBI:30616"/>
    </ligand>
</feature>
<protein>
    <submittedName>
        <fullName evidence="10">Serine/threonine-protein kinase PknB</fullName>
        <ecNumber evidence="10">2.7.11.1</ecNumber>
    </submittedName>
</protein>
<keyword evidence="4 10" id="KW-0418">Kinase</keyword>
<dbReference type="GO" id="GO:0005524">
    <property type="term" value="F:ATP binding"/>
    <property type="evidence" value="ECO:0007669"/>
    <property type="project" value="UniProtKB-UniRule"/>
</dbReference>
<dbReference type="PROSITE" id="PS50011">
    <property type="entry name" value="PROTEIN_KINASE_DOM"/>
    <property type="match status" value="1"/>
</dbReference>
<proteinExistence type="predicted"/>
<dbReference type="OrthoDB" id="6111975at2"/>
<evidence type="ECO:0000259" key="9">
    <source>
        <dbReference type="PROSITE" id="PS50125"/>
    </source>
</evidence>
<dbReference type="GO" id="GO:0009190">
    <property type="term" value="P:cyclic nucleotide biosynthetic process"/>
    <property type="evidence" value="ECO:0007669"/>
    <property type="project" value="InterPro"/>
</dbReference>
<accession>A0A518E3R3</accession>
<evidence type="ECO:0000313" key="11">
    <source>
        <dbReference type="Proteomes" id="UP000317648"/>
    </source>
</evidence>
<dbReference type="SUPFAM" id="SSF56112">
    <property type="entry name" value="Protein kinase-like (PK-like)"/>
    <property type="match status" value="1"/>
</dbReference>
<evidence type="ECO:0000256" key="5">
    <source>
        <dbReference type="ARBA" id="ARBA00022840"/>
    </source>
</evidence>
<dbReference type="PROSITE" id="PS50125">
    <property type="entry name" value="GUANYLATE_CYCLASE_2"/>
    <property type="match status" value="1"/>
</dbReference>
<dbReference type="InterPro" id="IPR000719">
    <property type="entry name" value="Prot_kinase_dom"/>
</dbReference>
<evidence type="ECO:0000256" key="1">
    <source>
        <dbReference type="ARBA" id="ARBA00004167"/>
    </source>
</evidence>
<dbReference type="SMART" id="SM00220">
    <property type="entry name" value="S_TKc"/>
    <property type="match status" value="1"/>
</dbReference>
<dbReference type="PANTHER" id="PTHR43289">
    <property type="entry name" value="MITOGEN-ACTIVATED PROTEIN KINASE KINASE KINASE 20-RELATED"/>
    <property type="match status" value="1"/>
</dbReference>
<evidence type="ECO:0000256" key="3">
    <source>
        <dbReference type="ARBA" id="ARBA00022741"/>
    </source>
</evidence>
<dbReference type="Gene3D" id="1.10.510.10">
    <property type="entry name" value="Transferase(Phosphotransferase) domain 1"/>
    <property type="match status" value="1"/>
</dbReference>
<dbReference type="AlphaFoldDB" id="A0A518E3R3"/>
<feature type="domain" description="Protein kinase" evidence="8">
    <location>
        <begin position="223"/>
        <end position="492"/>
    </location>
</feature>
<dbReference type="PANTHER" id="PTHR43289:SF6">
    <property type="entry name" value="SERINE_THREONINE-PROTEIN KINASE NEKL-3"/>
    <property type="match status" value="1"/>
</dbReference>
<dbReference type="RefSeq" id="WP_145058221.1">
    <property type="nucleotide sequence ID" value="NZ_CP036433.1"/>
</dbReference>
<dbReference type="GO" id="GO:0035556">
    <property type="term" value="P:intracellular signal transduction"/>
    <property type="evidence" value="ECO:0007669"/>
    <property type="project" value="InterPro"/>
</dbReference>
<organism evidence="10 11">
    <name type="scientific">Lignipirellula cremea</name>
    <dbReference type="NCBI Taxonomy" id="2528010"/>
    <lineage>
        <taxon>Bacteria</taxon>
        <taxon>Pseudomonadati</taxon>
        <taxon>Planctomycetota</taxon>
        <taxon>Planctomycetia</taxon>
        <taxon>Pirellulales</taxon>
        <taxon>Pirellulaceae</taxon>
        <taxon>Lignipirellula</taxon>
    </lineage>
</organism>
<gene>
    <name evidence="10" type="primary">pknB_28</name>
    <name evidence="10" type="ORF">Pla8534_66040</name>
</gene>
<evidence type="ECO:0000256" key="2">
    <source>
        <dbReference type="ARBA" id="ARBA00022679"/>
    </source>
</evidence>
<dbReference type="EMBL" id="CP036433">
    <property type="protein sequence ID" value="QDU98731.1"/>
    <property type="molecule type" value="Genomic_DNA"/>
</dbReference>
<keyword evidence="11" id="KW-1185">Reference proteome</keyword>
<dbReference type="Pfam" id="PF00211">
    <property type="entry name" value="Guanylate_cyc"/>
    <property type="match status" value="1"/>
</dbReference>
<keyword evidence="2 10" id="KW-0808">Transferase</keyword>
<evidence type="ECO:0000256" key="4">
    <source>
        <dbReference type="ARBA" id="ARBA00022777"/>
    </source>
</evidence>
<evidence type="ECO:0000256" key="6">
    <source>
        <dbReference type="PROSITE-ProRule" id="PRU10141"/>
    </source>
</evidence>
<dbReference type="Gene3D" id="3.30.200.20">
    <property type="entry name" value="Phosphorylase Kinase, domain 1"/>
    <property type="match status" value="1"/>
</dbReference>
<sequence>MGEDVSSAPMKTFVFTDIVNSTGLKKEMPGFGFGEKNKNFVDQILKPHRDRLEETLAAQGGTLVNLIGDGCFLVFRHPFRAAMWAISVQESHEHEPIPTPSGVPVGVKIAIHWGDASRDPNDPSNFIGRSVDYAARLVDFGRTGQILISETVYAMLRADGSDYRFHNHGDRDLRGIGETPVYELLWKDREPRPLKGDPPTGPVRSTDGPTNLEINEGSDFAGYKLIKKIGQGGMGTVYLGKDTAMDRECVIKVINDRFLAPGHEELVERFFNEIKTVAGLRHSNIVQAYHASSRNEAVPYLVLEHISGAGLDVLISERGRIVVADACEIAAQTARALDYIHKKGMVHRDIKPSNLMIAHDDEVGAIVKVLDLGLALLVTDNNENRITSVRERAMGTAYYMPPEQWETTDVDIRADIYALGCTLYHMLSGRAPFENSQYSQRVAHEREPVPPLPEYAQCPAELWQVVQKMLAKKPDDRYRDPGELLAALAPYRRGSNLKALLAGGQQVNLVSKVSSSSPSKSTIAHDPSTILGSATFAGRRGLLIGAGVASLLCLVLFGAWMGGFFNGLLGGGTTRIPSDKVIDDPEWGDLAAGVLLTDPGATGDWWFEEYPWYAPPIRLYVMNKLTVEQFKAVNQRFEAADPEGAYRLLAKHAEDLSNDPSNDNLWYVYRRLKDTRNWQVSETSTAAEVAVKWRSLVDKMTFGKPSLDDVLADRKSLPPEEWHLLGLILAGYTPFAGEKVEAYERNTVTAFRNAEAGYTAAIQEQETVANKTSGYEAWRAENLGLQNRCLRAVCRADHGQVDFNRGKARYDEAVSNLELARNLNTADNAPPAGTKRFFVWMNANLAIMMISTEQHSPSEQTEALEKASSLNLQPQDPIAVFLKESYARYFFANDSFEKNAFENAASYSRDAADARLLQSFNSAGEVASAAALRFYLRDMQIYAMTEHFNGRSPTAADKVKELFEKYFSAISQSANLSPAERAELEAQRPNQRGRWADMQFFGMAEFPESQTTMGQAINDAKSTFDNSKSQYLAFMQFKMTLFLSLGGPTASQEPESWRQEMESQYNEALQAWRTWTEQLSSDDPGEVKQANEYLRLNRLFCMAATASVDPAQTDVLFPAIFKQEPPTRLQALFRIAEYYSQESNKDELKRDHRQMLLFICYYLQGCPAVVETQKTRLEGFITSLETNRLGKSIFDPTYLQNLKTSAQKAAERTGKED</sequence>
<dbReference type="GO" id="GO:0016020">
    <property type="term" value="C:membrane"/>
    <property type="evidence" value="ECO:0007669"/>
    <property type="project" value="UniProtKB-SubCell"/>
</dbReference>
<dbReference type="SUPFAM" id="SSF55073">
    <property type="entry name" value="Nucleotide cyclase"/>
    <property type="match status" value="1"/>
</dbReference>
<feature type="domain" description="Guanylate cyclase" evidence="9">
    <location>
        <begin position="12"/>
        <end position="138"/>
    </location>
</feature>
<dbReference type="CDD" id="cd07302">
    <property type="entry name" value="CHD"/>
    <property type="match status" value="1"/>
</dbReference>
<dbReference type="InterPro" id="IPR008271">
    <property type="entry name" value="Ser/Thr_kinase_AS"/>
</dbReference>
<name>A0A518E3R3_9BACT</name>
<dbReference type="Gene3D" id="3.30.70.1230">
    <property type="entry name" value="Nucleotide cyclase"/>
    <property type="match status" value="1"/>
</dbReference>
<dbReference type="Proteomes" id="UP000317648">
    <property type="component" value="Chromosome"/>
</dbReference>
<dbReference type="GO" id="GO:0004674">
    <property type="term" value="F:protein serine/threonine kinase activity"/>
    <property type="evidence" value="ECO:0007669"/>
    <property type="project" value="UniProtKB-EC"/>
</dbReference>